<dbReference type="GO" id="GO:1901238">
    <property type="term" value="F:ABC-type tungstate transporter activity"/>
    <property type="evidence" value="ECO:0007669"/>
    <property type="project" value="UniProtKB-EC"/>
</dbReference>
<protein>
    <recommendedName>
        <fullName evidence="9">Molybdate/tungstate import ATP-binding protein WtpC</fullName>
        <ecNumber evidence="8">7.3.2.6</ecNumber>
    </recommendedName>
</protein>
<dbReference type="EMBL" id="QGMZ01000007">
    <property type="protein sequence ID" value="PWR75817.1"/>
    <property type="molecule type" value="Genomic_DNA"/>
</dbReference>
<dbReference type="InterPro" id="IPR017871">
    <property type="entry name" value="ABC_transporter-like_CS"/>
</dbReference>
<dbReference type="AlphaFoldDB" id="A0A2V2NHD8"/>
<evidence type="ECO:0000256" key="1">
    <source>
        <dbReference type="ARBA" id="ARBA00004236"/>
    </source>
</evidence>
<organism evidence="13 14">
    <name type="scientific">Methanospirillum stamsii</name>
    <dbReference type="NCBI Taxonomy" id="1277351"/>
    <lineage>
        <taxon>Archaea</taxon>
        <taxon>Methanobacteriati</taxon>
        <taxon>Methanobacteriota</taxon>
        <taxon>Stenosarchaea group</taxon>
        <taxon>Methanomicrobia</taxon>
        <taxon>Methanomicrobiales</taxon>
        <taxon>Methanospirillaceae</taxon>
        <taxon>Methanospirillum</taxon>
    </lineage>
</organism>
<evidence type="ECO:0000259" key="12">
    <source>
        <dbReference type="PROSITE" id="PS50893"/>
    </source>
</evidence>
<comment type="subcellular location">
    <subcellularLocation>
        <location evidence="1">Cell membrane</location>
    </subcellularLocation>
</comment>
<keyword evidence="3" id="KW-0500">Molybdenum</keyword>
<gene>
    <name evidence="13" type="ORF">DLD82_02990</name>
</gene>
<evidence type="ECO:0000256" key="6">
    <source>
        <dbReference type="ARBA" id="ARBA00038307"/>
    </source>
</evidence>
<dbReference type="GO" id="GO:0016887">
    <property type="term" value="F:ATP hydrolysis activity"/>
    <property type="evidence" value="ECO:0007669"/>
    <property type="project" value="InterPro"/>
</dbReference>
<name>A0A2V2NHD8_9EURY</name>
<dbReference type="EC" id="7.3.2.6" evidence="8"/>
<dbReference type="InterPro" id="IPR003593">
    <property type="entry name" value="AAA+_ATPase"/>
</dbReference>
<dbReference type="Pfam" id="PF00005">
    <property type="entry name" value="ABC_tran"/>
    <property type="match status" value="1"/>
</dbReference>
<dbReference type="InterPro" id="IPR003439">
    <property type="entry name" value="ABC_transporter-like_ATP-bd"/>
</dbReference>
<evidence type="ECO:0000313" key="14">
    <source>
        <dbReference type="Proteomes" id="UP000245934"/>
    </source>
</evidence>
<dbReference type="OrthoDB" id="10909at2157"/>
<evidence type="ECO:0000256" key="4">
    <source>
        <dbReference type="ARBA" id="ARBA00022741"/>
    </source>
</evidence>
<dbReference type="GeneID" id="97609952"/>
<keyword evidence="2" id="KW-0813">Transport</keyword>
<keyword evidence="4" id="KW-0547">Nucleotide-binding</keyword>
<dbReference type="FunFam" id="3.40.50.300:FF:000425">
    <property type="entry name" value="Probable ABC transporter, ATP-binding subunit"/>
    <property type="match status" value="1"/>
</dbReference>
<comment type="similarity">
    <text evidence="6">Belongs to the ABC transporter superfamily. Sulfate/tungstate importer (TC 3.A.1.6) family.</text>
</comment>
<evidence type="ECO:0000256" key="10">
    <source>
        <dbReference type="ARBA" id="ARBA00047936"/>
    </source>
</evidence>
<dbReference type="PANTHER" id="PTHR43117">
    <property type="entry name" value="OSMOPROTECTANT IMPORT ATP-BINDING PROTEIN OSMV"/>
    <property type="match status" value="1"/>
</dbReference>
<dbReference type="GO" id="GO:0005524">
    <property type="term" value="F:ATP binding"/>
    <property type="evidence" value="ECO:0007669"/>
    <property type="project" value="UniProtKB-KW"/>
</dbReference>
<dbReference type="Gene3D" id="3.40.50.300">
    <property type="entry name" value="P-loop containing nucleotide triphosphate hydrolases"/>
    <property type="match status" value="1"/>
</dbReference>
<keyword evidence="14" id="KW-1185">Reference proteome</keyword>
<comment type="caution">
    <text evidence="13">The sequence shown here is derived from an EMBL/GenBank/DDBJ whole genome shotgun (WGS) entry which is preliminary data.</text>
</comment>
<evidence type="ECO:0000256" key="8">
    <source>
        <dbReference type="ARBA" id="ARBA00039025"/>
    </source>
</evidence>
<dbReference type="PROSITE" id="PS00211">
    <property type="entry name" value="ABC_TRANSPORTER_1"/>
    <property type="match status" value="1"/>
</dbReference>
<evidence type="ECO:0000256" key="2">
    <source>
        <dbReference type="ARBA" id="ARBA00022448"/>
    </source>
</evidence>
<keyword evidence="5" id="KW-0067">ATP-binding</keyword>
<dbReference type="GO" id="GO:0005886">
    <property type="term" value="C:plasma membrane"/>
    <property type="evidence" value="ECO:0007669"/>
    <property type="project" value="UniProtKB-SubCell"/>
</dbReference>
<comment type="catalytic activity">
    <reaction evidence="10">
        <text>tungstate(in) + ATP + H2O = tungstate(out) + ADP + phosphate + H(+)</text>
        <dbReference type="Rhea" id="RHEA:35027"/>
        <dbReference type="ChEBI" id="CHEBI:15377"/>
        <dbReference type="ChEBI" id="CHEBI:15378"/>
        <dbReference type="ChEBI" id="CHEBI:30616"/>
        <dbReference type="ChEBI" id="CHEBI:43474"/>
        <dbReference type="ChEBI" id="CHEBI:46502"/>
        <dbReference type="ChEBI" id="CHEBI:456216"/>
        <dbReference type="EC" id="7.3.2.6"/>
    </reaction>
</comment>
<evidence type="ECO:0000256" key="9">
    <source>
        <dbReference type="ARBA" id="ARBA00041133"/>
    </source>
</evidence>
<dbReference type="RefSeq" id="WP_109939631.1">
    <property type="nucleotide sequence ID" value="NZ_CP176366.1"/>
</dbReference>
<feature type="domain" description="ABC transporter" evidence="12">
    <location>
        <begin position="18"/>
        <end position="252"/>
    </location>
</feature>
<reference evidence="13 14" key="1">
    <citation type="submission" date="2018-05" db="EMBL/GenBank/DDBJ databases">
        <title>Draft genome of Methanospirillum stamsii Pt1.</title>
        <authorList>
            <person name="Dueholm M.S."/>
            <person name="Nielsen P.H."/>
            <person name="Bakmann L.F."/>
            <person name="Otzen D.E."/>
        </authorList>
    </citation>
    <scope>NUCLEOTIDE SEQUENCE [LARGE SCALE GENOMIC DNA]</scope>
    <source>
        <strain evidence="13 14">Pt1</strain>
    </source>
</reference>
<evidence type="ECO:0000256" key="5">
    <source>
        <dbReference type="ARBA" id="ARBA00022840"/>
    </source>
</evidence>
<dbReference type="Proteomes" id="UP000245934">
    <property type="component" value="Unassembled WGS sequence"/>
</dbReference>
<proteinExistence type="inferred from homology"/>
<dbReference type="InterPro" id="IPR027417">
    <property type="entry name" value="P-loop_NTPase"/>
</dbReference>
<dbReference type="PANTHER" id="PTHR43117:SF4">
    <property type="entry name" value="OSMOPROTECTANT IMPORT ATP-BINDING PROTEIN OSMV"/>
    <property type="match status" value="1"/>
</dbReference>
<dbReference type="SUPFAM" id="SSF52540">
    <property type="entry name" value="P-loop containing nucleoside triphosphate hydrolases"/>
    <property type="match status" value="1"/>
</dbReference>
<comment type="function">
    <text evidence="11">Part of the ABC transporter complex WtpABC involved in molybdate/tungstate import. Responsible for energy coupling to the transport system.</text>
</comment>
<evidence type="ECO:0000313" key="13">
    <source>
        <dbReference type="EMBL" id="PWR75817.1"/>
    </source>
</evidence>
<evidence type="ECO:0000256" key="11">
    <source>
        <dbReference type="ARBA" id="ARBA00057369"/>
    </source>
</evidence>
<sequence length="378" mass="41554">MIGTRGGNIRLFDTITSLDLTGVSKWYNNSCAVSYLTLSIQGGELITLIGGSGSGKTTTLKMINRLIEPDSGEILINGQNFLSFNPVALRRSIGYVIQQIGLFPHMSVAENISIPLTLGKVHQDRIRNRIDELLTLVSLSPDTFRDRKPSELSGGQQQRVGLARALAADPPLLLMDEPFGALDPLLRRQLQEEFLRIKKSLGKTIIFVTHDIDEAFLLSDRIAVLREGSLHALTTPPELLVAAQNDPYLALLTGGDRLCRIRTAPVQVLCVDPGEVYFCSDTQEIPRLQSAIQRKEIRVAVITPPDGRLYAILPDDEITTGGENKSPLVRLSPETTIQEALFKFSRSSARVAILSEHNEGPVILLEDLIRFLSGAKQA</sequence>
<dbReference type="PROSITE" id="PS50893">
    <property type="entry name" value="ABC_TRANSPORTER_2"/>
    <property type="match status" value="1"/>
</dbReference>
<evidence type="ECO:0000256" key="3">
    <source>
        <dbReference type="ARBA" id="ARBA00022505"/>
    </source>
</evidence>
<comment type="subunit">
    <text evidence="7">The complex is composed of two ATP-binding proteins (WtpC), two transmembrane proteins (WtpB) and a solute-binding protein (WtpA).</text>
</comment>
<dbReference type="SMART" id="SM00382">
    <property type="entry name" value="AAA"/>
    <property type="match status" value="1"/>
</dbReference>
<accession>A0A2V2NHD8</accession>
<evidence type="ECO:0000256" key="7">
    <source>
        <dbReference type="ARBA" id="ARBA00038781"/>
    </source>
</evidence>